<evidence type="ECO:0000313" key="2">
    <source>
        <dbReference type="EMBL" id="CAK7336097.1"/>
    </source>
</evidence>
<dbReference type="EMBL" id="CAWUPB010000994">
    <property type="protein sequence ID" value="CAK7336097.1"/>
    <property type="molecule type" value="Genomic_DNA"/>
</dbReference>
<protein>
    <recommendedName>
        <fullName evidence="1">DUF3444 domain-containing protein</fullName>
    </recommendedName>
</protein>
<keyword evidence="3" id="KW-1185">Reference proteome</keyword>
<proteinExistence type="predicted"/>
<evidence type="ECO:0000259" key="1">
    <source>
        <dbReference type="Pfam" id="PF11926"/>
    </source>
</evidence>
<name>A0AAV1RIR0_9ROSI</name>
<dbReference type="PANTHER" id="PTHR45089:SF42">
    <property type="entry name" value="J DOMAIN-CONTAINING PROTEIN"/>
    <property type="match status" value="1"/>
</dbReference>
<organism evidence="2 3">
    <name type="scientific">Dovyalis caffra</name>
    <dbReference type="NCBI Taxonomy" id="77055"/>
    <lineage>
        <taxon>Eukaryota</taxon>
        <taxon>Viridiplantae</taxon>
        <taxon>Streptophyta</taxon>
        <taxon>Embryophyta</taxon>
        <taxon>Tracheophyta</taxon>
        <taxon>Spermatophyta</taxon>
        <taxon>Magnoliopsida</taxon>
        <taxon>eudicotyledons</taxon>
        <taxon>Gunneridae</taxon>
        <taxon>Pentapetalae</taxon>
        <taxon>rosids</taxon>
        <taxon>fabids</taxon>
        <taxon>Malpighiales</taxon>
        <taxon>Salicaceae</taxon>
        <taxon>Flacourtieae</taxon>
        <taxon>Dovyalis</taxon>
    </lineage>
</organism>
<sequence length="130" mass="14106">MKCSSEQEKHKLPHRFEFIEVLSDFDENFGIGMAYLHEVKGFVSIFQQAAHNGIIRFCIPPTELYKEGEGVPAGSFELDPASLPSNLDDLSDPSDTKIKDGSTLLWDDGIYLGLKGRGVGSGGDGKSKGA</sequence>
<dbReference type="PANTHER" id="PTHR45089">
    <property type="entry name" value="DNAJ HEAT SHOCK AMINO-TERMINAL DOMAIN PROTEIN-RELATED"/>
    <property type="match status" value="1"/>
</dbReference>
<gene>
    <name evidence="2" type="ORF">DCAF_LOCUS11102</name>
</gene>
<dbReference type="Proteomes" id="UP001314170">
    <property type="component" value="Unassembled WGS sequence"/>
</dbReference>
<dbReference type="AlphaFoldDB" id="A0AAV1RIR0"/>
<reference evidence="2 3" key="1">
    <citation type="submission" date="2024-01" db="EMBL/GenBank/DDBJ databases">
        <authorList>
            <person name="Waweru B."/>
        </authorList>
    </citation>
    <scope>NUCLEOTIDE SEQUENCE [LARGE SCALE GENOMIC DNA]</scope>
</reference>
<dbReference type="Pfam" id="PF11926">
    <property type="entry name" value="DUF3444"/>
    <property type="match status" value="1"/>
</dbReference>
<feature type="domain" description="DUF3444" evidence="1">
    <location>
        <begin position="3"/>
        <end position="73"/>
    </location>
</feature>
<dbReference type="InterPro" id="IPR024593">
    <property type="entry name" value="DUF3444"/>
</dbReference>
<accession>A0AAV1RIR0</accession>
<comment type="caution">
    <text evidence="2">The sequence shown here is derived from an EMBL/GenBank/DDBJ whole genome shotgun (WGS) entry which is preliminary data.</text>
</comment>
<evidence type="ECO:0000313" key="3">
    <source>
        <dbReference type="Proteomes" id="UP001314170"/>
    </source>
</evidence>